<protein>
    <submittedName>
        <fullName evidence="3">DUF6708 domain-containing protein</fullName>
    </submittedName>
</protein>
<comment type="caution">
    <text evidence="3">The sequence shown here is derived from an EMBL/GenBank/DDBJ whole genome shotgun (WGS) entry which is preliminary data.</text>
</comment>
<dbReference type="Proteomes" id="UP001595999">
    <property type="component" value="Unassembled WGS sequence"/>
</dbReference>
<keyword evidence="1" id="KW-0812">Transmembrane</keyword>
<evidence type="ECO:0000313" key="4">
    <source>
        <dbReference type="Proteomes" id="UP001595999"/>
    </source>
</evidence>
<keyword evidence="1" id="KW-1133">Transmembrane helix</keyword>
<feature type="transmembrane region" description="Helical" evidence="1">
    <location>
        <begin position="77"/>
        <end position="97"/>
    </location>
</feature>
<evidence type="ECO:0000259" key="2">
    <source>
        <dbReference type="Pfam" id="PF20455"/>
    </source>
</evidence>
<gene>
    <name evidence="3" type="ORF">ACFO0R_20705</name>
</gene>
<organism evidence="3 4">
    <name type="scientific">Chromobacterium aquaticum</name>
    <dbReference type="NCBI Taxonomy" id="467180"/>
    <lineage>
        <taxon>Bacteria</taxon>
        <taxon>Pseudomonadati</taxon>
        <taxon>Pseudomonadota</taxon>
        <taxon>Betaproteobacteria</taxon>
        <taxon>Neisseriales</taxon>
        <taxon>Chromobacteriaceae</taxon>
        <taxon>Chromobacterium</taxon>
    </lineage>
</organism>
<accession>A0ABV8ZXE2</accession>
<dbReference type="InterPro" id="IPR046554">
    <property type="entry name" value="DUF6708"/>
</dbReference>
<name>A0ABV8ZXE2_9NEIS</name>
<keyword evidence="1" id="KW-0472">Membrane</keyword>
<evidence type="ECO:0000256" key="1">
    <source>
        <dbReference type="SAM" id="Phobius"/>
    </source>
</evidence>
<keyword evidence="4" id="KW-1185">Reference proteome</keyword>
<evidence type="ECO:0000313" key="3">
    <source>
        <dbReference type="EMBL" id="MFC4492040.1"/>
    </source>
</evidence>
<feature type="transmembrane region" description="Helical" evidence="1">
    <location>
        <begin position="338"/>
        <end position="363"/>
    </location>
</feature>
<feature type="domain" description="DUF6708" evidence="2">
    <location>
        <begin position="134"/>
        <end position="331"/>
    </location>
</feature>
<dbReference type="Pfam" id="PF20455">
    <property type="entry name" value="DUF6708"/>
    <property type="match status" value="1"/>
</dbReference>
<feature type="transmembrane region" description="Helical" evidence="1">
    <location>
        <begin position="117"/>
        <end position="136"/>
    </location>
</feature>
<sequence length="379" mass="43608">MYWMEWVAYVLRSRPKPGIILDSIIQHITVKDAPGDGQQVTDVRQRRSDTIDDHHAIYRHTDTYIDVCTYNDDKRGLITLVLAVFTWGGGLAWYSVIDIWLELFGLSPNQAVSALEFWIAFIGFTLTTPVYCYVLLRFGFPIWHLEAFTLRRLVVRFNRKTRKVYLLRPPYLGGVAVHDWEQVEAGLPGVDDEGDTAGAAGGFLILGWMLERNDNPYAGTTTAVDAAFLGGPCDDYAQLVGFWEYIRRFMEEGPQAAPRPRRLRTRWPNPVSSLLTVFRLNLPGGIGKLPFFRVLRVIMFPAFFIWMLGHQLSQLLSYEGRFPKAIRRASGESELGSLLALIGYNLLPLLYTPLWVWPLFAWLDNQDPWLPWHWLRSWL</sequence>
<proteinExistence type="predicted"/>
<dbReference type="EMBL" id="JBHSEK010000019">
    <property type="protein sequence ID" value="MFC4492040.1"/>
    <property type="molecule type" value="Genomic_DNA"/>
</dbReference>
<reference evidence="4" key="1">
    <citation type="journal article" date="2019" name="Int. J. Syst. Evol. Microbiol.">
        <title>The Global Catalogue of Microorganisms (GCM) 10K type strain sequencing project: providing services to taxonomists for standard genome sequencing and annotation.</title>
        <authorList>
            <consortium name="The Broad Institute Genomics Platform"/>
            <consortium name="The Broad Institute Genome Sequencing Center for Infectious Disease"/>
            <person name="Wu L."/>
            <person name="Ma J."/>
        </authorList>
    </citation>
    <scope>NUCLEOTIDE SEQUENCE [LARGE SCALE GENOMIC DNA]</scope>
    <source>
        <strain evidence="4">CGMCC 4.7608</strain>
    </source>
</reference>